<dbReference type="Gene3D" id="3.60.15.10">
    <property type="entry name" value="Ribonuclease Z/Hydroxyacylglutathione hydrolase-like"/>
    <property type="match status" value="1"/>
</dbReference>
<dbReference type="EMBL" id="JAGGJV010000018">
    <property type="protein sequence ID" value="MBP1862342.1"/>
    <property type="molecule type" value="Genomic_DNA"/>
</dbReference>
<dbReference type="InterPro" id="IPR001279">
    <property type="entry name" value="Metallo-B-lactamas"/>
</dbReference>
<feature type="domain" description="Metallo-beta-lactamase" evidence="1">
    <location>
        <begin position="2"/>
        <end position="67"/>
    </location>
</feature>
<evidence type="ECO:0000313" key="2">
    <source>
        <dbReference type="EMBL" id="MBP1862342.1"/>
    </source>
</evidence>
<reference evidence="2 3" key="1">
    <citation type="submission" date="2021-03" db="EMBL/GenBank/DDBJ databases">
        <title>Genomic Encyclopedia of Type Strains, Phase IV (KMG-IV): sequencing the most valuable type-strain genomes for metagenomic binning, comparative biology and taxonomic classification.</title>
        <authorList>
            <person name="Goeker M."/>
        </authorList>
    </citation>
    <scope>NUCLEOTIDE SEQUENCE [LARGE SCALE GENOMIC DNA]</scope>
    <source>
        <strain evidence="2 3">DSM 26427</strain>
    </source>
</reference>
<comment type="caution">
    <text evidence="2">The sequence shown here is derived from an EMBL/GenBank/DDBJ whole genome shotgun (WGS) entry which is preliminary data.</text>
</comment>
<accession>A0ABS4EWN1</accession>
<dbReference type="InterPro" id="IPR036866">
    <property type="entry name" value="RibonucZ/Hydroxyglut_hydro"/>
</dbReference>
<dbReference type="Pfam" id="PF00753">
    <property type="entry name" value="Lactamase_B"/>
    <property type="match status" value="1"/>
</dbReference>
<name>A0ABS4EWN1_9HYPH</name>
<dbReference type="SUPFAM" id="SSF56281">
    <property type="entry name" value="Metallo-hydrolase/oxidoreductase"/>
    <property type="match status" value="1"/>
</dbReference>
<sequence>MIRDDQDYMLWDTGLPAGLLGAKLDPNAVLAPTLAKDIPTQLAEIGVKPEQITRLGISHNHFDHVGRQSHFRRQRC</sequence>
<proteinExistence type="predicted"/>
<evidence type="ECO:0000259" key="1">
    <source>
        <dbReference type="Pfam" id="PF00753"/>
    </source>
</evidence>
<organism evidence="2 3">
    <name type="scientific">Rhizobium herbae</name>
    <dbReference type="NCBI Taxonomy" id="508661"/>
    <lineage>
        <taxon>Bacteria</taxon>
        <taxon>Pseudomonadati</taxon>
        <taxon>Pseudomonadota</taxon>
        <taxon>Alphaproteobacteria</taxon>
        <taxon>Hyphomicrobiales</taxon>
        <taxon>Rhizobiaceae</taxon>
        <taxon>Rhizobium/Agrobacterium group</taxon>
        <taxon>Rhizobium</taxon>
    </lineage>
</organism>
<protein>
    <submittedName>
        <fullName evidence="2">Glyoxylase-like metal-dependent hydrolase (Beta-lactamase superfamily II)</fullName>
    </submittedName>
</protein>
<dbReference type="Proteomes" id="UP000823786">
    <property type="component" value="Unassembled WGS sequence"/>
</dbReference>
<keyword evidence="3" id="KW-1185">Reference proteome</keyword>
<evidence type="ECO:0000313" key="3">
    <source>
        <dbReference type="Proteomes" id="UP000823786"/>
    </source>
</evidence>
<gene>
    <name evidence="2" type="ORF">J2Z75_005875</name>
</gene>
<dbReference type="RefSeq" id="WP_327791313.1">
    <property type="nucleotide sequence ID" value="NZ_JAGGJV010000018.1"/>
</dbReference>